<evidence type="ECO:0000256" key="8">
    <source>
        <dbReference type="ARBA" id="ARBA00022833"/>
    </source>
</evidence>
<dbReference type="InterPro" id="IPR004331">
    <property type="entry name" value="SPX_dom"/>
</dbReference>
<evidence type="ECO:0000256" key="6">
    <source>
        <dbReference type="ARBA" id="ARBA00022771"/>
    </source>
</evidence>
<evidence type="ECO:0000313" key="11">
    <source>
        <dbReference type="EMBL" id="CAI9283570.1"/>
    </source>
</evidence>
<evidence type="ECO:0000256" key="4">
    <source>
        <dbReference type="ARBA" id="ARBA00022679"/>
    </source>
</evidence>
<dbReference type="GO" id="GO:0061630">
    <property type="term" value="F:ubiquitin protein ligase activity"/>
    <property type="evidence" value="ECO:0007669"/>
    <property type="project" value="UniProtKB-EC"/>
</dbReference>
<proteinExistence type="predicted"/>
<sequence length="182" mass="21511">MGCISSRVRHLGHLNCKTRMPRQLLPLLQCFKNDQQALVLEGKMLIKYVIMNAITLRKILKKYDKVHNSISGVNFRSKLQAEHLEILQSPWLIELVAFYMNFSESNEMICYELCSYFSCDLSVMISKLVLKLVLPDYVVLEYSLTCALCLLLFFIHKRRITELYLLLKRWFIKECEERLTEH</sequence>
<dbReference type="PANTHER" id="PTHR46764">
    <property type="entry name" value="E3 UBIQUITIN-PROTEIN LIGASE BAH1"/>
    <property type="match status" value="1"/>
</dbReference>
<evidence type="ECO:0000256" key="2">
    <source>
        <dbReference type="ARBA" id="ARBA00004906"/>
    </source>
</evidence>
<dbReference type="GO" id="GO:0008270">
    <property type="term" value="F:zinc ion binding"/>
    <property type="evidence" value="ECO:0007669"/>
    <property type="project" value="UniProtKB-KW"/>
</dbReference>
<keyword evidence="7" id="KW-0833">Ubl conjugation pathway</keyword>
<evidence type="ECO:0000256" key="3">
    <source>
        <dbReference type="ARBA" id="ARBA00012483"/>
    </source>
</evidence>
<comment type="catalytic activity">
    <reaction evidence="1">
        <text>S-ubiquitinyl-[E2 ubiquitin-conjugating enzyme]-L-cysteine + [acceptor protein]-L-lysine = [E2 ubiquitin-conjugating enzyme]-L-cysteine + N(6)-ubiquitinyl-[acceptor protein]-L-lysine.</text>
        <dbReference type="EC" id="2.3.2.27"/>
    </reaction>
</comment>
<dbReference type="Proteomes" id="UP001177003">
    <property type="component" value="Chromosome 5"/>
</dbReference>
<keyword evidence="9" id="KW-0812">Transmembrane</keyword>
<evidence type="ECO:0000313" key="12">
    <source>
        <dbReference type="Proteomes" id="UP001177003"/>
    </source>
</evidence>
<accession>A0AA36E6V1</accession>
<evidence type="ECO:0000256" key="5">
    <source>
        <dbReference type="ARBA" id="ARBA00022723"/>
    </source>
</evidence>
<protein>
    <recommendedName>
        <fullName evidence="3">RING-type E3 ubiquitin transferase</fullName>
        <ecNumber evidence="3">2.3.2.27</ecNumber>
    </recommendedName>
</protein>
<dbReference type="InterPro" id="IPR033326">
    <property type="entry name" value="BAH1"/>
</dbReference>
<comment type="pathway">
    <text evidence="2">Protein modification; protein ubiquitination.</text>
</comment>
<feature type="transmembrane region" description="Helical" evidence="9">
    <location>
        <begin position="137"/>
        <end position="155"/>
    </location>
</feature>
<keyword evidence="6" id="KW-0863">Zinc-finger</keyword>
<gene>
    <name evidence="11" type="ORF">LSALG_LOCUS23158</name>
</gene>
<keyword evidence="4" id="KW-0808">Transferase</keyword>
<organism evidence="11 12">
    <name type="scientific">Lactuca saligna</name>
    <name type="common">Willowleaf lettuce</name>
    <dbReference type="NCBI Taxonomy" id="75948"/>
    <lineage>
        <taxon>Eukaryota</taxon>
        <taxon>Viridiplantae</taxon>
        <taxon>Streptophyta</taxon>
        <taxon>Embryophyta</taxon>
        <taxon>Tracheophyta</taxon>
        <taxon>Spermatophyta</taxon>
        <taxon>Magnoliopsida</taxon>
        <taxon>eudicotyledons</taxon>
        <taxon>Gunneridae</taxon>
        <taxon>Pentapetalae</taxon>
        <taxon>asterids</taxon>
        <taxon>campanulids</taxon>
        <taxon>Asterales</taxon>
        <taxon>Asteraceae</taxon>
        <taxon>Cichorioideae</taxon>
        <taxon>Cichorieae</taxon>
        <taxon>Lactucinae</taxon>
        <taxon>Lactuca</taxon>
    </lineage>
</organism>
<keyword evidence="8" id="KW-0862">Zinc</keyword>
<evidence type="ECO:0000256" key="9">
    <source>
        <dbReference type="SAM" id="Phobius"/>
    </source>
</evidence>
<keyword evidence="12" id="KW-1185">Reference proteome</keyword>
<keyword evidence="9" id="KW-1133">Transmembrane helix</keyword>
<dbReference type="EC" id="2.3.2.27" evidence="3"/>
<name>A0AA36E6V1_LACSI</name>
<evidence type="ECO:0000256" key="7">
    <source>
        <dbReference type="ARBA" id="ARBA00022786"/>
    </source>
</evidence>
<reference evidence="11" key="1">
    <citation type="submission" date="2023-04" db="EMBL/GenBank/DDBJ databases">
        <authorList>
            <person name="Vijverberg K."/>
            <person name="Xiong W."/>
            <person name="Schranz E."/>
        </authorList>
    </citation>
    <scope>NUCLEOTIDE SEQUENCE</scope>
</reference>
<dbReference type="PROSITE" id="PS51382">
    <property type="entry name" value="SPX"/>
    <property type="match status" value="1"/>
</dbReference>
<keyword evidence="9" id="KW-0472">Membrane</keyword>
<dbReference type="EMBL" id="OX465081">
    <property type="protein sequence ID" value="CAI9283570.1"/>
    <property type="molecule type" value="Genomic_DNA"/>
</dbReference>
<dbReference type="AlphaFoldDB" id="A0AA36E6V1"/>
<feature type="domain" description="SPX" evidence="10">
    <location>
        <begin position="1"/>
        <end position="77"/>
    </location>
</feature>
<evidence type="ECO:0000259" key="10">
    <source>
        <dbReference type="PROSITE" id="PS51382"/>
    </source>
</evidence>
<keyword evidence="5" id="KW-0479">Metal-binding</keyword>
<dbReference type="PANTHER" id="PTHR46764:SF2">
    <property type="entry name" value="E3 UBIQUITIN-PROTEIN LIGASE BAH1-LIKE-RELATED"/>
    <property type="match status" value="1"/>
</dbReference>
<evidence type="ECO:0000256" key="1">
    <source>
        <dbReference type="ARBA" id="ARBA00000900"/>
    </source>
</evidence>